<proteinExistence type="predicted"/>
<dbReference type="InterPro" id="IPR013098">
    <property type="entry name" value="Ig_I-set"/>
</dbReference>
<evidence type="ECO:0000313" key="5">
    <source>
        <dbReference type="Proteomes" id="UP000677228"/>
    </source>
</evidence>
<dbReference type="AlphaFoldDB" id="A0A8S2ELV5"/>
<keyword evidence="1" id="KW-0732">Signal</keyword>
<accession>A0A8S2ELV5</accession>
<feature type="signal peptide" evidence="1">
    <location>
        <begin position="1"/>
        <end position="17"/>
    </location>
</feature>
<name>A0A8S2ELV5_9BILA</name>
<feature type="domain" description="Ig-like" evidence="2">
    <location>
        <begin position="13"/>
        <end position="100"/>
    </location>
</feature>
<feature type="chain" id="PRO_5035707313" description="Ig-like domain-containing protein" evidence="1">
    <location>
        <begin position="18"/>
        <end position="122"/>
    </location>
</feature>
<dbReference type="SUPFAM" id="SSF48726">
    <property type="entry name" value="Immunoglobulin"/>
    <property type="match status" value="1"/>
</dbReference>
<dbReference type="Proteomes" id="UP000682733">
    <property type="component" value="Unassembled WGS sequence"/>
</dbReference>
<sequence>MLMCHSLFLKRLPCVVSFYLAIAKLPMETKYGTIGPRNGYGIYCYSPLNKPGIIGPGDTDVWYKDGKLLPSDKQQKKYSYFAHTIQIDNLQKNDSGIYSCKQPDGTIKDMVRLIAKPRTLVN</sequence>
<dbReference type="InterPro" id="IPR036179">
    <property type="entry name" value="Ig-like_dom_sf"/>
</dbReference>
<evidence type="ECO:0000313" key="4">
    <source>
        <dbReference type="EMBL" id="CAF4061036.1"/>
    </source>
</evidence>
<dbReference type="PROSITE" id="PS50835">
    <property type="entry name" value="IG_LIKE"/>
    <property type="match status" value="1"/>
</dbReference>
<dbReference type="InterPro" id="IPR013783">
    <property type="entry name" value="Ig-like_fold"/>
</dbReference>
<dbReference type="InterPro" id="IPR007110">
    <property type="entry name" value="Ig-like_dom"/>
</dbReference>
<comment type="caution">
    <text evidence="3">The sequence shown here is derived from an EMBL/GenBank/DDBJ whole genome shotgun (WGS) entry which is preliminary data.</text>
</comment>
<evidence type="ECO:0000256" key="1">
    <source>
        <dbReference type="SAM" id="SignalP"/>
    </source>
</evidence>
<dbReference type="CDD" id="cd00096">
    <property type="entry name" value="Ig"/>
    <property type="match status" value="1"/>
</dbReference>
<dbReference type="Pfam" id="PF07679">
    <property type="entry name" value="I-set"/>
    <property type="match status" value="1"/>
</dbReference>
<dbReference type="Gene3D" id="2.60.40.10">
    <property type="entry name" value="Immunoglobulins"/>
    <property type="match status" value="1"/>
</dbReference>
<gene>
    <name evidence="3" type="ORF">OVA965_LOCUS26405</name>
    <name evidence="4" type="ORF">TMI583_LOCUS27146</name>
</gene>
<dbReference type="EMBL" id="CAJNOK010016897">
    <property type="protein sequence ID" value="CAF1253918.1"/>
    <property type="molecule type" value="Genomic_DNA"/>
</dbReference>
<evidence type="ECO:0000259" key="2">
    <source>
        <dbReference type="PROSITE" id="PS50835"/>
    </source>
</evidence>
<dbReference type="Proteomes" id="UP000677228">
    <property type="component" value="Unassembled WGS sequence"/>
</dbReference>
<reference evidence="3" key="1">
    <citation type="submission" date="2021-02" db="EMBL/GenBank/DDBJ databases">
        <authorList>
            <person name="Nowell W R."/>
        </authorList>
    </citation>
    <scope>NUCLEOTIDE SEQUENCE</scope>
</reference>
<organism evidence="3 5">
    <name type="scientific">Didymodactylos carnosus</name>
    <dbReference type="NCBI Taxonomy" id="1234261"/>
    <lineage>
        <taxon>Eukaryota</taxon>
        <taxon>Metazoa</taxon>
        <taxon>Spiralia</taxon>
        <taxon>Gnathifera</taxon>
        <taxon>Rotifera</taxon>
        <taxon>Eurotatoria</taxon>
        <taxon>Bdelloidea</taxon>
        <taxon>Philodinida</taxon>
        <taxon>Philodinidae</taxon>
        <taxon>Didymodactylos</taxon>
    </lineage>
</organism>
<protein>
    <recommendedName>
        <fullName evidence="2">Ig-like domain-containing protein</fullName>
    </recommendedName>
</protein>
<dbReference type="EMBL" id="CAJOBA010038452">
    <property type="protein sequence ID" value="CAF4061036.1"/>
    <property type="molecule type" value="Genomic_DNA"/>
</dbReference>
<evidence type="ECO:0000313" key="3">
    <source>
        <dbReference type="EMBL" id="CAF1253918.1"/>
    </source>
</evidence>